<protein>
    <recommendedName>
        <fullName evidence="4">Tetratricopeptide repeat protein</fullName>
    </recommendedName>
</protein>
<evidence type="ECO:0000256" key="1">
    <source>
        <dbReference type="SAM" id="SignalP"/>
    </source>
</evidence>
<feature type="chain" id="PRO_5012020062" description="Tetratricopeptide repeat protein" evidence="1">
    <location>
        <begin position="28"/>
        <end position="424"/>
    </location>
</feature>
<dbReference type="EMBL" id="NWVC01000001">
    <property type="protein sequence ID" value="PCG15790.1"/>
    <property type="molecule type" value="Genomic_DNA"/>
</dbReference>
<dbReference type="Gene3D" id="1.25.40.10">
    <property type="entry name" value="Tetratricopeptide repeat domain"/>
    <property type="match status" value="1"/>
</dbReference>
<proteinExistence type="predicted"/>
<evidence type="ECO:0000313" key="3">
    <source>
        <dbReference type="Proteomes" id="UP000218323"/>
    </source>
</evidence>
<evidence type="ECO:0000313" key="2">
    <source>
        <dbReference type="EMBL" id="PCG15790.1"/>
    </source>
</evidence>
<dbReference type="SUPFAM" id="SSF48452">
    <property type="entry name" value="TPR-like"/>
    <property type="match status" value="1"/>
</dbReference>
<organism evidence="2 3">
    <name type="scientific">Sphingomonas adhaesiva</name>
    <dbReference type="NCBI Taxonomy" id="28212"/>
    <lineage>
        <taxon>Bacteria</taxon>
        <taxon>Pseudomonadati</taxon>
        <taxon>Pseudomonadota</taxon>
        <taxon>Alphaproteobacteria</taxon>
        <taxon>Sphingomonadales</taxon>
        <taxon>Sphingomonadaceae</taxon>
        <taxon>Sphingomonas</taxon>
    </lineage>
</organism>
<dbReference type="RefSeq" id="WP_066711019.1">
    <property type="nucleotide sequence ID" value="NZ_JBHIWA010000009.1"/>
</dbReference>
<evidence type="ECO:0008006" key="4">
    <source>
        <dbReference type="Google" id="ProtNLM"/>
    </source>
</evidence>
<dbReference type="AlphaFoldDB" id="A0A2A4ID92"/>
<reference evidence="2 3" key="1">
    <citation type="submission" date="2017-09" db="EMBL/GenBank/DDBJ databases">
        <title>Sphingomonas adhaesiva DSM 7418, whole genome shotgun sequence.</title>
        <authorList>
            <person name="Feng G."/>
            <person name="Zhu H."/>
        </authorList>
    </citation>
    <scope>NUCLEOTIDE SEQUENCE [LARGE SCALE GENOMIC DNA]</scope>
    <source>
        <strain evidence="2 3">DSM 7418</strain>
    </source>
</reference>
<comment type="caution">
    <text evidence="2">The sequence shown here is derived from an EMBL/GenBank/DDBJ whole genome shotgun (WGS) entry which is preliminary data.</text>
</comment>
<gene>
    <name evidence="2" type="ORF">COA07_02095</name>
</gene>
<sequence length="424" mass="45032">MKSISNALMATLLASGATLLVAQPALAKKEEKPAAGAPALKLSNEVRGPAAQAQTALAAKDVATATPLVAAVEAAAKTDDEKYIAAALRLNVEAIRMDSGGTADALVAPLDALIANPRTPQADKARYVYQRGIIAANKKDNAGAAAFFEQARQLGNNDPNLPLQIVKLKMDGGDTAGGLAELTKMVDAQTAAGQKPSEDIYRYAIAKTNQKKMNAETMAWIRRYLAAYPTMKNWRDMVVFWGIQPQSVVTLDKQQKIDLYRLLRLGKSLADQYDYEIYAQWATDVGLPWESKTILTEGKAAGKVPADSANATGLLTAANRFISNEGSLSSLETKAKAAANGKLAAGTADAYLGSDQYAKAVELYRVALQKGGVDADTVNTRLGIALARSGDKEGAKAAFQAVKTPPRSDIAAWWIDFLDHPPVG</sequence>
<dbReference type="Proteomes" id="UP000218323">
    <property type="component" value="Unassembled WGS sequence"/>
</dbReference>
<dbReference type="InterPro" id="IPR011990">
    <property type="entry name" value="TPR-like_helical_dom_sf"/>
</dbReference>
<feature type="signal peptide" evidence="1">
    <location>
        <begin position="1"/>
        <end position="27"/>
    </location>
</feature>
<keyword evidence="1" id="KW-0732">Signal</keyword>
<name>A0A2A4ID92_9SPHN</name>
<accession>A0A2A4ID92</accession>
<keyword evidence="3" id="KW-1185">Reference proteome</keyword>